<organism evidence="1 2">
    <name type="scientific">Halogeometricum salsisoli</name>
    <dbReference type="NCBI Taxonomy" id="2950536"/>
    <lineage>
        <taxon>Archaea</taxon>
        <taxon>Methanobacteriati</taxon>
        <taxon>Methanobacteriota</taxon>
        <taxon>Stenosarchaea group</taxon>
        <taxon>Halobacteria</taxon>
        <taxon>Halobacteriales</taxon>
        <taxon>Haloferacaceae</taxon>
        <taxon>Halogeometricum</taxon>
    </lineage>
</organism>
<proteinExistence type="predicted"/>
<dbReference type="EMBL" id="JAMQOP010000001">
    <property type="protein sequence ID" value="MDS0298241.1"/>
    <property type="molecule type" value="Genomic_DNA"/>
</dbReference>
<keyword evidence="2" id="KW-1185">Reference proteome</keyword>
<dbReference type="RefSeq" id="WP_310923054.1">
    <property type="nucleotide sequence ID" value="NZ_JAMQOP010000001.1"/>
</dbReference>
<evidence type="ECO:0000313" key="2">
    <source>
        <dbReference type="Proteomes" id="UP001257060"/>
    </source>
</evidence>
<reference evidence="1 2" key="1">
    <citation type="submission" date="2022-06" db="EMBL/GenBank/DDBJ databases">
        <title>Halogeometricum sp. a new haloarchaeum isolate from saline soil.</title>
        <authorList>
            <person name="Strakova D."/>
            <person name="Galisteo C."/>
            <person name="Sanchez-Porro C."/>
            <person name="Ventosa A."/>
        </authorList>
    </citation>
    <scope>NUCLEOTIDE SEQUENCE [LARGE SCALE GENOMIC DNA]</scope>
    <source>
        <strain evidence="1 2">S1BR25-6</strain>
    </source>
</reference>
<sequence>MDGGFDPYDVMRFERDFSGLVEGIEERDELEGLHEMVDWLETIRNRINHYFKTGQMEFDSVVRDFVILGRAIQETIDIPIVTPSGEPVDESFSDIFGERIIQEENIWETVYELQTASFLKNRGLEPELIHEGEDSGPDISLGFEGTSISIECKRRRPSDAIESNFGKQISDRINEGIDVGEDSFFVRLSGERPLTEEIVKPLAESAIQIVQKQGSRTTFEVEGAKYTVELVDYFTGEKEIALSIDELEQIMQFISPNSIKQLLVPFDYDRLSKGMEYTHMIKPSATKSTIKKAHVIDYDFPTISKDHFSKVMNIIEEGRSDLSGHSPSVLFVRLPADEVDSMGSYMIEDHRGNEVSQLERLEQRVHGQLKQSKSLNAIITESLYYETDIGTMSTYTGFSTHLNTNPGKAIPDEFFSMLETSI</sequence>
<accession>A0ABU2GBP8</accession>
<evidence type="ECO:0008006" key="3">
    <source>
        <dbReference type="Google" id="ProtNLM"/>
    </source>
</evidence>
<dbReference type="Proteomes" id="UP001257060">
    <property type="component" value="Unassembled WGS sequence"/>
</dbReference>
<gene>
    <name evidence="1" type="ORF">NDI76_05760</name>
</gene>
<comment type="caution">
    <text evidence="1">The sequence shown here is derived from an EMBL/GenBank/DDBJ whole genome shotgun (WGS) entry which is preliminary data.</text>
</comment>
<evidence type="ECO:0000313" key="1">
    <source>
        <dbReference type="EMBL" id="MDS0298241.1"/>
    </source>
</evidence>
<name>A0ABU2GBP8_9EURY</name>
<protein>
    <recommendedName>
        <fullName evidence="3">Restriction endonuclease type IV Mrr domain-containing protein</fullName>
    </recommendedName>
</protein>